<dbReference type="PANTHER" id="PTHR11644">
    <property type="entry name" value="CYTIDINE DEAMINASE"/>
    <property type="match status" value="1"/>
</dbReference>
<dbReference type="GO" id="GO:0008270">
    <property type="term" value="F:zinc ion binding"/>
    <property type="evidence" value="ECO:0007669"/>
    <property type="project" value="InterPro"/>
</dbReference>
<dbReference type="EMBL" id="CAJOBA010001690">
    <property type="protein sequence ID" value="CAF3609588.1"/>
    <property type="molecule type" value="Genomic_DNA"/>
</dbReference>
<dbReference type="InterPro" id="IPR016193">
    <property type="entry name" value="Cytidine_deaminase-like"/>
</dbReference>
<comment type="catalytic activity">
    <reaction evidence="10">
        <text>cytidine + H2O + H(+) = uridine + NH4(+)</text>
        <dbReference type="Rhea" id="RHEA:16069"/>
        <dbReference type="ChEBI" id="CHEBI:15377"/>
        <dbReference type="ChEBI" id="CHEBI:15378"/>
        <dbReference type="ChEBI" id="CHEBI:16704"/>
        <dbReference type="ChEBI" id="CHEBI:17562"/>
        <dbReference type="ChEBI" id="CHEBI:28938"/>
        <dbReference type="EC" id="3.5.4.5"/>
    </reaction>
</comment>
<dbReference type="EC" id="3.5.4.5" evidence="4"/>
<keyword evidence="5" id="KW-0808">Transferase</keyword>
<keyword evidence="6 12" id="KW-0479">Metal-binding</keyword>
<comment type="similarity">
    <text evidence="3">Belongs to the cytidine and deoxycytidylate deaminase family.</text>
</comment>
<dbReference type="CDD" id="cd01283">
    <property type="entry name" value="cytidine_deaminase"/>
    <property type="match status" value="1"/>
</dbReference>
<dbReference type="EMBL" id="CAJNOK010001690">
    <property type="protein sequence ID" value="CAF0825145.1"/>
    <property type="molecule type" value="Genomic_DNA"/>
</dbReference>
<keyword evidence="8 12" id="KW-0862">Zinc</keyword>
<dbReference type="PANTHER" id="PTHR11644:SF2">
    <property type="entry name" value="CYTIDINE DEAMINASE"/>
    <property type="match status" value="1"/>
</dbReference>
<keyword evidence="7" id="KW-0378">Hydrolase</keyword>
<dbReference type="InterPro" id="IPR002125">
    <property type="entry name" value="CMP_dCMP_dom"/>
</dbReference>
<evidence type="ECO:0000256" key="4">
    <source>
        <dbReference type="ARBA" id="ARBA00012783"/>
    </source>
</evidence>
<accession>A0A8S2CX30</accession>
<dbReference type="Gene3D" id="3.40.140.10">
    <property type="entry name" value="Cytidine Deaminase, domain 2"/>
    <property type="match status" value="1"/>
</dbReference>
<comment type="cofactor">
    <cofactor evidence="1 12">
        <name>Zn(2+)</name>
        <dbReference type="ChEBI" id="CHEBI:29105"/>
    </cofactor>
</comment>
<feature type="binding site" evidence="12">
    <location>
        <position position="166"/>
    </location>
    <ligand>
        <name>Zn(2+)</name>
        <dbReference type="ChEBI" id="CHEBI:29105"/>
        <note>catalytic</note>
    </ligand>
</feature>
<comment type="caution">
    <text evidence="14">The sequence shown here is derived from an EMBL/GenBank/DDBJ whole genome shotgun (WGS) entry which is preliminary data.</text>
</comment>
<dbReference type="NCBIfam" id="NF004064">
    <property type="entry name" value="PRK05578.1"/>
    <property type="match status" value="1"/>
</dbReference>
<dbReference type="SUPFAM" id="SSF53927">
    <property type="entry name" value="Cytidine deaminase-like"/>
    <property type="match status" value="1"/>
</dbReference>
<dbReference type="InterPro" id="IPR050202">
    <property type="entry name" value="Cyt/Deoxycyt_deaminase"/>
</dbReference>
<dbReference type="Pfam" id="PF07831">
    <property type="entry name" value="PYNP_C"/>
    <property type="match status" value="1"/>
</dbReference>
<evidence type="ECO:0000256" key="8">
    <source>
        <dbReference type="ARBA" id="ARBA00022833"/>
    </source>
</evidence>
<comment type="function">
    <text evidence="2">This enzyme scavenges exogenous and endogenous cytidine and 2'-deoxycytidine for UMP synthesis.</text>
</comment>
<organism evidence="14 16">
    <name type="scientific">Didymodactylos carnosus</name>
    <dbReference type="NCBI Taxonomy" id="1234261"/>
    <lineage>
        <taxon>Eukaryota</taxon>
        <taxon>Metazoa</taxon>
        <taxon>Spiralia</taxon>
        <taxon>Gnathifera</taxon>
        <taxon>Rotifera</taxon>
        <taxon>Eurotatoria</taxon>
        <taxon>Bdelloidea</taxon>
        <taxon>Philodinida</taxon>
        <taxon>Philodinidae</taxon>
        <taxon>Didymodactylos</taxon>
    </lineage>
</organism>
<evidence type="ECO:0000313" key="14">
    <source>
        <dbReference type="EMBL" id="CAF0825145.1"/>
    </source>
</evidence>
<dbReference type="NCBIfam" id="TIGR01354">
    <property type="entry name" value="cyt_deam_tetra"/>
    <property type="match status" value="1"/>
</dbReference>
<evidence type="ECO:0000256" key="1">
    <source>
        <dbReference type="ARBA" id="ARBA00001947"/>
    </source>
</evidence>
<feature type="binding site" evidence="12">
    <location>
        <position position="132"/>
    </location>
    <ligand>
        <name>Zn(2+)</name>
        <dbReference type="ChEBI" id="CHEBI:29105"/>
        <note>catalytic</note>
    </ligand>
</feature>
<protein>
    <recommendedName>
        <fullName evidence="4">cytidine deaminase</fullName>
        <ecNumber evidence="4">3.5.4.5</ecNumber>
    </recommendedName>
    <alternativeName>
        <fullName evidence="9">Cytidine aminohydrolase</fullName>
    </alternativeName>
</protein>
<dbReference type="GO" id="GO:0005829">
    <property type="term" value="C:cytosol"/>
    <property type="evidence" value="ECO:0007669"/>
    <property type="project" value="TreeGrafter"/>
</dbReference>
<name>A0A8S2CX30_9BILA</name>
<sequence>MRNLLFHPKNQLEVHAPISGIVKILSAKAIGELSVRLGGGRVRKGEPIDMQAGILIRRRTGEHVKAGETLATLYSSSPIPPNLAQQYLATISLQKQAYASYSNFRVAAIVETEQGEFEGVNVENAVFPLALCAERVATFSAITKGARNIRQVHLITDSTDKTGTPCGSCRQVLAEFMDPSAKINVYSVSGELVTYKHSDLLPHAFTKKSFPKENK</sequence>
<evidence type="ECO:0000256" key="5">
    <source>
        <dbReference type="ARBA" id="ARBA00022679"/>
    </source>
</evidence>
<dbReference type="AlphaFoldDB" id="A0A8S2CX30"/>
<evidence type="ECO:0000256" key="6">
    <source>
        <dbReference type="ARBA" id="ARBA00022723"/>
    </source>
</evidence>
<dbReference type="GO" id="GO:0016763">
    <property type="term" value="F:pentosyltransferase activity"/>
    <property type="evidence" value="ECO:0007669"/>
    <property type="project" value="InterPro"/>
</dbReference>
<feature type="domain" description="CMP/dCMP-type deaminase" evidence="13">
    <location>
        <begin position="81"/>
        <end position="208"/>
    </location>
</feature>
<dbReference type="GO" id="GO:0004126">
    <property type="term" value="F:cytidine deaminase activity"/>
    <property type="evidence" value="ECO:0007669"/>
    <property type="project" value="UniProtKB-EC"/>
</dbReference>
<feature type="active site" description="Proton donor" evidence="11">
    <location>
        <position position="134"/>
    </location>
</feature>
<evidence type="ECO:0000256" key="10">
    <source>
        <dbReference type="ARBA" id="ARBA00049558"/>
    </source>
</evidence>
<gene>
    <name evidence="14" type="ORF">OVA965_LOCUS5855</name>
    <name evidence="15" type="ORF">TMI583_LOCUS5852</name>
</gene>
<evidence type="ECO:0000313" key="15">
    <source>
        <dbReference type="EMBL" id="CAF3609588.1"/>
    </source>
</evidence>
<dbReference type="SUPFAM" id="SSF54680">
    <property type="entry name" value="Pyrimidine nucleoside phosphorylase C-terminal domain"/>
    <property type="match status" value="1"/>
</dbReference>
<dbReference type="InterPro" id="IPR036566">
    <property type="entry name" value="PYNP-like_C_sf"/>
</dbReference>
<evidence type="ECO:0000313" key="16">
    <source>
        <dbReference type="Proteomes" id="UP000677228"/>
    </source>
</evidence>
<dbReference type="PROSITE" id="PS51747">
    <property type="entry name" value="CYT_DCMP_DEAMINASES_2"/>
    <property type="match status" value="1"/>
</dbReference>
<feature type="binding site" evidence="12">
    <location>
        <position position="169"/>
    </location>
    <ligand>
        <name>Zn(2+)</name>
        <dbReference type="ChEBI" id="CHEBI:29105"/>
        <note>catalytic</note>
    </ligand>
</feature>
<evidence type="ECO:0000256" key="2">
    <source>
        <dbReference type="ARBA" id="ARBA00003949"/>
    </source>
</evidence>
<evidence type="ECO:0000256" key="9">
    <source>
        <dbReference type="ARBA" id="ARBA00032005"/>
    </source>
</evidence>
<reference evidence="14" key="1">
    <citation type="submission" date="2021-02" db="EMBL/GenBank/DDBJ databases">
        <authorList>
            <person name="Nowell W R."/>
        </authorList>
    </citation>
    <scope>NUCLEOTIDE SEQUENCE</scope>
</reference>
<dbReference type="GO" id="GO:0006213">
    <property type="term" value="P:pyrimidine nucleoside metabolic process"/>
    <property type="evidence" value="ECO:0007669"/>
    <property type="project" value="InterPro"/>
</dbReference>
<evidence type="ECO:0000259" key="13">
    <source>
        <dbReference type="PROSITE" id="PS51747"/>
    </source>
</evidence>
<dbReference type="SMART" id="SM00941">
    <property type="entry name" value="PYNP_C"/>
    <property type="match status" value="1"/>
</dbReference>
<evidence type="ECO:0000256" key="3">
    <source>
        <dbReference type="ARBA" id="ARBA00006576"/>
    </source>
</evidence>
<proteinExistence type="inferred from homology"/>
<dbReference type="Proteomes" id="UP000682733">
    <property type="component" value="Unassembled WGS sequence"/>
</dbReference>
<evidence type="ECO:0000256" key="12">
    <source>
        <dbReference type="PIRSR" id="PIRSR606262-3"/>
    </source>
</evidence>
<evidence type="ECO:0000256" key="7">
    <source>
        <dbReference type="ARBA" id="ARBA00022801"/>
    </source>
</evidence>
<dbReference type="InterPro" id="IPR013102">
    <property type="entry name" value="PYNP_C"/>
</dbReference>
<dbReference type="Proteomes" id="UP000677228">
    <property type="component" value="Unassembled WGS sequence"/>
</dbReference>
<dbReference type="InterPro" id="IPR006262">
    <property type="entry name" value="Cyt_deam_tetra"/>
</dbReference>
<evidence type="ECO:0000256" key="11">
    <source>
        <dbReference type="PIRSR" id="PIRSR606262-1"/>
    </source>
</evidence>